<keyword evidence="1" id="KW-1133">Transmembrane helix</keyword>
<evidence type="ECO:0000313" key="3">
    <source>
        <dbReference type="EMBL" id="TWT81334.1"/>
    </source>
</evidence>
<organism evidence="3 4">
    <name type="scientific">Novipirellula herctigrandis</name>
    <dbReference type="NCBI Taxonomy" id="2527986"/>
    <lineage>
        <taxon>Bacteria</taxon>
        <taxon>Pseudomonadati</taxon>
        <taxon>Planctomycetota</taxon>
        <taxon>Planctomycetia</taxon>
        <taxon>Pirellulales</taxon>
        <taxon>Pirellulaceae</taxon>
        <taxon>Novipirellula</taxon>
    </lineage>
</organism>
<evidence type="ECO:0000313" key="4">
    <source>
        <dbReference type="Proteomes" id="UP000315010"/>
    </source>
</evidence>
<proteinExistence type="predicted"/>
<evidence type="ECO:0000256" key="1">
    <source>
        <dbReference type="SAM" id="Phobius"/>
    </source>
</evidence>
<gene>
    <name evidence="3" type="ORF">CA13_27860</name>
</gene>
<sequence length="529" mass="58268">MMNSGRLDELIQKYVQGNLAESELEELSLHLQKEEAVEERRKLRLALKADAYLEEAAAEMGQEADWNEPVTKGNVLSLKPRIWAMVGVAASIAAVITVSFLGWYYQPEVLPIENGLGVATVLRIDGKGHTRPQHPLSRGDALQAGDELTMSEGVIELVFRDSGVHAIATAPLTLTAESSERIFLHRGDIKLHVPPQGIGFVVETAEREITDLGTVFVVTARKKASQVFVLDGQVAIEKRGGNRGRLMTEGEVASFGQNGKLSLLTQKTDGMPELSQPSFDQSVQSLSGKIYSFGSDDLPQAPAMDDLMGLRFSSVIRSGFRDRSSLEGLDSGSPLRFAGIAGAYKQFAERSGLHPDVVSRAGWLTWYSGQLTPPGPGRYRFWGYADNNLLVAIDGKPVFDGSRYDSAFREIVHVPRQDHPAWPCLNALAGFASGPWIEVGDDPVQFDLLFGEKHGNLTFGLLLVEREGADYEKTFWGQPKWPLLLTEEPSETQRDELSQLRTHMEEKLMGSFSVSNDAIWDARITSLAR</sequence>
<dbReference type="GO" id="GO:0016989">
    <property type="term" value="F:sigma factor antagonist activity"/>
    <property type="evidence" value="ECO:0007669"/>
    <property type="project" value="TreeGrafter"/>
</dbReference>
<dbReference type="InterPro" id="IPR012373">
    <property type="entry name" value="Ferrdict_sens_TM"/>
</dbReference>
<dbReference type="AlphaFoldDB" id="A0A5C5Z1Z1"/>
<dbReference type="EMBL" id="SJPJ01000001">
    <property type="protein sequence ID" value="TWT81334.1"/>
    <property type="molecule type" value="Genomic_DNA"/>
</dbReference>
<dbReference type="RefSeq" id="WP_146397210.1">
    <property type="nucleotide sequence ID" value="NZ_SJPJ01000001.1"/>
</dbReference>
<keyword evidence="1" id="KW-0812">Transmembrane</keyword>
<reference evidence="3 4" key="1">
    <citation type="submission" date="2019-02" db="EMBL/GenBank/DDBJ databases">
        <title>Deep-cultivation of Planctomycetes and their phenomic and genomic characterization uncovers novel biology.</title>
        <authorList>
            <person name="Wiegand S."/>
            <person name="Jogler M."/>
            <person name="Boedeker C."/>
            <person name="Pinto D."/>
            <person name="Vollmers J."/>
            <person name="Rivas-Marin E."/>
            <person name="Kohn T."/>
            <person name="Peeters S.H."/>
            <person name="Heuer A."/>
            <person name="Rast P."/>
            <person name="Oberbeckmann S."/>
            <person name="Bunk B."/>
            <person name="Jeske O."/>
            <person name="Meyerdierks A."/>
            <person name="Storesund J.E."/>
            <person name="Kallscheuer N."/>
            <person name="Luecker S."/>
            <person name="Lage O.M."/>
            <person name="Pohl T."/>
            <person name="Merkel B.J."/>
            <person name="Hornburger P."/>
            <person name="Mueller R.-W."/>
            <person name="Bruemmer F."/>
            <person name="Labrenz M."/>
            <person name="Spormann A.M."/>
            <person name="Op Den Camp H."/>
            <person name="Overmann J."/>
            <person name="Amann R."/>
            <person name="Jetten M.S.M."/>
            <person name="Mascher T."/>
            <person name="Medema M.H."/>
            <person name="Devos D.P."/>
            <person name="Kaster A.-K."/>
            <person name="Ovreas L."/>
            <person name="Rohde M."/>
            <person name="Galperin M.Y."/>
            <person name="Jogler C."/>
        </authorList>
    </citation>
    <scope>NUCLEOTIDE SEQUENCE [LARGE SCALE GENOMIC DNA]</scope>
    <source>
        <strain evidence="3 4">CA13</strain>
    </source>
</reference>
<comment type="caution">
    <text evidence="3">The sequence shown here is derived from an EMBL/GenBank/DDBJ whole genome shotgun (WGS) entry which is preliminary data.</text>
</comment>
<dbReference type="Gene3D" id="2.60.120.1440">
    <property type="match status" value="1"/>
</dbReference>
<name>A0A5C5Z1Z1_9BACT</name>
<accession>A0A5C5Z1Z1</accession>
<protein>
    <submittedName>
        <fullName evidence="3">FecR protein</fullName>
    </submittedName>
</protein>
<dbReference type="PANTHER" id="PTHR30273">
    <property type="entry name" value="PERIPLASMIC SIGNAL SENSOR AND SIGMA FACTOR ACTIVATOR FECR-RELATED"/>
    <property type="match status" value="1"/>
</dbReference>
<evidence type="ECO:0000259" key="2">
    <source>
        <dbReference type="Pfam" id="PF04773"/>
    </source>
</evidence>
<feature type="transmembrane region" description="Helical" evidence="1">
    <location>
        <begin position="82"/>
        <end position="105"/>
    </location>
</feature>
<dbReference type="Proteomes" id="UP000315010">
    <property type="component" value="Unassembled WGS sequence"/>
</dbReference>
<dbReference type="InterPro" id="IPR006860">
    <property type="entry name" value="FecR"/>
</dbReference>
<dbReference type="PANTHER" id="PTHR30273:SF2">
    <property type="entry name" value="PROTEIN FECR"/>
    <property type="match status" value="1"/>
</dbReference>
<feature type="domain" description="FecR protein" evidence="2">
    <location>
        <begin position="176"/>
        <end position="234"/>
    </location>
</feature>
<keyword evidence="1" id="KW-0472">Membrane</keyword>
<dbReference type="OrthoDB" id="227503at2"/>
<dbReference type="Pfam" id="PF04773">
    <property type="entry name" value="FecR"/>
    <property type="match status" value="1"/>
</dbReference>
<keyword evidence="4" id="KW-1185">Reference proteome</keyword>